<accession>A0AAV4YFR2</accession>
<feature type="region of interest" description="Disordered" evidence="1">
    <location>
        <begin position="67"/>
        <end position="122"/>
    </location>
</feature>
<dbReference type="Proteomes" id="UP001054945">
    <property type="component" value="Unassembled WGS sequence"/>
</dbReference>
<organism evidence="2 3">
    <name type="scientific">Caerostris extrusa</name>
    <name type="common">Bark spider</name>
    <name type="synonym">Caerostris bankana</name>
    <dbReference type="NCBI Taxonomy" id="172846"/>
    <lineage>
        <taxon>Eukaryota</taxon>
        <taxon>Metazoa</taxon>
        <taxon>Ecdysozoa</taxon>
        <taxon>Arthropoda</taxon>
        <taxon>Chelicerata</taxon>
        <taxon>Arachnida</taxon>
        <taxon>Araneae</taxon>
        <taxon>Araneomorphae</taxon>
        <taxon>Entelegynae</taxon>
        <taxon>Araneoidea</taxon>
        <taxon>Araneidae</taxon>
        <taxon>Caerostris</taxon>
    </lineage>
</organism>
<keyword evidence="3" id="KW-1185">Reference proteome</keyword>
<evidence type="ECO:0000256" key="1">
    <source>
        <dbReference type="SAM" id="MobiDB-lite"/>
    </source>
</evidence>
<reference evidence="2 3" key="1">
    <citation type="submission" date="2021-06" db="EMBL/GenBank/DDBJ databases">
        <title>Caerostris extrusa draft genome.</title>
        <authorList>
            <person name="Kono N."/>
            <person name="Arakawa K."/>
        </authorList>
    </citation>
    <scope>NUCLEOTIDE SEQUENCE [LARGE SCALE GENOMIC DNA]</scope>
</reference>
<gene>
    <name evidence="2" type="ORF">CEXT_516891</name>
</gene>
<feature type="compositionally biased region" description="Polar residues" evidence="1">
    <location>
        <begin position="93"/>
        <end position="102"/>
    </location>
</feature>
<name>A0AAV4YFR2_CAEEX</name>
<feature type="compositionally biased region" description="Basic residues" evidence="1">
    <location>
        <begin position="73"/>
        <end position="83"/>
    </location>
</feature>
<evidence type="ECO:0000313" key="2">
    <source>
        <dbReference type="EMBL" id="GIZ05094.1"/>
    </source>
</evidence>
<proteinExistence type="predicted"/>
<protein>
    <submittedName>
        <fullName evidence="2">Uncharacterized protein</fullName>
    </submittedName>
</protein>
<sequence length="275" mass="30870">MSASGIAFRSPHSLTAEIILSSSLLSSTPAIFIEHDNSSQSTSTPSEILMTLQMPHLSEEMKDQKRQFDPWGGKKRSHQHKRQFSPWGGKRSPVSQLESSANRYARDASMKNSPKKRSFNSWSSKNPFLQKSGISVHGTVKEILIRGVPLGWKRDLFSPLGWERDRLTLGLERDRLTLGLERDRLTLGLERDRLTLGLERELLTLGLERELLTLGLERDLSIHGVAVKNLSILGAERSLLALGVGKEALTLGEGTHSTTRRQFHTKVRWKSISTK</sequence>
<comment type="caution">
    <text evidence="2">The sequence shown here is derived from an EMBL/GenBank/DDBJ whole genome shotgun (WGS) entry which is preliminary data.</text>
</comment>
<dbReference type="EMBL" id="BPLR01019204">
    <property type="protein sequence ID" value="GIZ05094.1"/>
    <property type="molecule type" value="Genomic_DNA"/>
</dbReference>
<evidence type="ECO:0000313" key="3">
    <source>
        <dbReference type="Proteomes" id="UP001054945"/>
    </source>
</evidence>
<dbReference type="AlphaFoldDB" id="A0AAV4YFR2"/>